<evidence type="ECO:0000313" key="4">
    <source>
        <dbReference type="EMBL" id="ERK38725.1"/>
    </source>
</evidence>
<accession>U2NKU8</accession>
<feature type="domain" description="HTH araC/xylS-type" evidence="3">
    <location>
        <begin position="1"/>
        <end position="48"/>
    </location>
</feature>
<keyword evidence="2" id="KW-0804">Transcription</keyword>
<reference evidence="4 5" key="1">
    <citation type="submission" date="2013-08" db="EMBL/GenBank/DDBJ databases">
        <authorList>
            <person name="Durkin A.S."/>
            <person name="Haft D.R."/>
            <person name="McCorrison J."/>
            <person name="Torralba M."/>
            <person name="Gillis M."/>
            <person name="Haft D.H."/>
            <person name="Methe B."/>
            <person name="Sutton G."/>
            <person name="Nelson K.E."/>
        </authorList>
    </citation>
    <scope>NUCLEOTIDE SEQUENCE [LARGE SCALE GENOMIC DNA]</scope>
    <source>
        <strain evidence="4 5">F0067</strain>
    </source>
</reference>
<keyword evidence="1" id="KW-0805">Transcription regulation</keyword>
<keyword evidence="5" id="KW-1185">Reference proteome</keyword>
<sequence length="55" mass="6609">MQEIQRMLKDPALTLTEISDRMRFPNYPNFTKYAKSNLGMSPSEYRQRLEKRAKK</sequence>
<dbReference type="AlphaFoldDB" id="U2NKU8"/>
<dbReference type="Proteomes" id="UP000016648">
    <property type="component" value="Unassembled WGS sequence"/>
</dbReference>
<dbReference type="SUPFAM" id="SSF46689">
    <property type="entry name" value="Homeodomain-like"/>
    <property type="match status" value="1"/>
</dbReference>
<name>U2NKU8_9BACT</name>
<dbReference type="EMBL" id="AWEY01000033">
    <property type="protein sequence ID" value="ERK38725.1"/>
    <property type="molecule type" value="Genomic_DNA"/>
</dbReference>
<evidence type="ECO:0000259" key="3">
    <source>
        <dbReference type="PROSITE" id="PS01124"/>
    </source>
</evidence>
<dbReference type="GO" id="GO:0043565">
    <property type="term" value="F:sequence-specific DNA binding"/>
    <property type="evidence" value="ECO:0007669"/>
    <property type="project" value="InterPro"/>
</dbReference>
<gene>
    <name evidence="4" type="ORF">HMPREF9135_1532</name>
</gene>
<dbReference type="InterPro" id="IPR018060">
    <property type="entry name" value="HTH_AraC"/>
</dbReference>
<proteinExistence type="predicted"/>
<organism evidence="4 5">
    <name type="scientific">Segatella baroniae F0067</name>
    <dbReference type="NCBI Taxonomy" id="1115809"/>
    <lineage>
        <taxon>Bacteria</taxon>
        <taxon>Pseudomonadati</taxon>
        <taxon>Bacteroidota</taxon>
        <taxon>Bacteroidia</taxon>
        <taxon>Bacteroidales</taxon>
        <taxon>Prevotellaceae</taxon>
        <taxon>Segatella</taxon>
    </lineage>
</organism>
<dbReference type="GO" id="GO:0003700">
    <property type="term" value="F:DNA-binding transcription factor activity"/>
    <property type="evidence" value="ECO:0007669"/>
    <property type="project" value="InterPro"/>
</dbReference>
<dbReference type="Gene3D" id="1.10.10.60">
    <property type="entry name" value="Homeodomain-like"/>
    <property type="match status" value="1"/>
</dbReference>
<evidence type="ECO:0000256" key="2">
    <source>
        <dbReference type="ARBA" id="ARBA00023163"/>
    </source>
</evidence>
<evidence type="ECO:0000256" key="1">
    <source>
        <dbReference type="ARBA" id="ARBA00023015"/>
    </source>
</evidence>
<dbReference type="InterPro" id="IPR009057">
    <property type="entry name" value="Homeodomain-like_sf"/>
</dbReference>
<dbReference type="PATRIC" id="fig|1115809.3.peg.1878"/>
<protein>
    <submittedName>
        <fullName evidence="4">Transcriptional regulator, AraC family</fullName>
    </submittedName>
</protein>
<comment type="caution">
    <text evidence="4">The sequence shown here is derived from an EMBL/GenBank/DDBJ whole genome shotgun (WGS) entry which is preliminary data.</text>
</comment>
<dbReference type="PROSITE" id="PS01124">
    <property type="entry name" value="HTH_ARAC_FAMILY_2"/>
    <property type="match status" value="1"/>
</dbReference>
<evidence type="ECO:0000313" key="5">
    <source>
        <dbReference type="Proteomes" id="UP000016648"/>
    </source>
</evidence>